<evidence type="ECO:0000313" key="2">
    <source>
        <dbReference type="EMBL" id="GBM92635.1"/>
    </source>
</evidence>
<keyword evidence="3" id="KW-1185">Reference proteome</keyword>
<protein>
    <submittedName>
        <fullName evidence="2">Uncharacterized protein</fullName>
    </submittedName>
</protein>
<accession>A0A4Y2JS70</accession>
<dbReference type="Proteomes" id="UP000499080">
    <property type="component" value="Unassembled WGS sequence"/>
</dbReference>
<feature type="region of interest" description="Disordered" evidence="1">
    <location>
        <begin position="28"/>
        <end position="58"/>
    </location>
</feature>
<gene>
    <name evidence="2" type="ORF">AVEN_29821_1</name>
</gene>
<evidence type="ECO:0000256" key="1">
    <source>
        <dbReference type="SAM" id="MobiDB-lite"/>
    </source>
</evidence>
<name>A0A4Y2JS70_ARAVE</name>
<organism evidence="2 3">
    <name type="scientific">Araneus ventricosus</name>
    <name type="common">Orbweaver spider</name>
    <name type="synonym">Epeira ventricosa</name>
    <dbReference type="NCBI Taxonomy" id="182803"/>
    <lineage>
        <taxon>Eukaryota</taxon>
        <taxon>Metazoa</taxon>
        <taxon>Ecdysozoa</taxon>
        <taxon>Arthropoda</taxon>
        <taxon>Chelicerata</taxon>
        <taxon>Arachnida</taxon>
        <taxon>Araneae</taxon>
        <taxon>Araneomorphae</taxon>
        <taxon>Entelegynae</taxon>
        <taxon>Araneoidea</taxon>
        <taxon>Araneidae</taxon>
        <taxon>Araneus</taxon>
    </lineage>
</organism>
<dbReference type="EMBL" id="BGPR01111632">
    <property type="protein sequence ID" value="GBM92635.1"/>
    <property type="molecule type" value="Genomic_DNA"/>
</dbReference>
<feature type="non-terminal residue" evidence="2">
    <location>
        <position position="1"/>
    </location>
</feature>
<reference evidence="2 3" key="1">
    <citation type="journal article" date="2019" name="Sci. Rep.">
        <title>Orb-weaving spider Araneus ventricosus genome elucidates the spidroin gene catalogue.</title>
        <authorList>
            <person name="Kono N."/>
            <person name="Nakamura H."/>
            <person name="Ohtoshi R."/>
            <person name="Moran D.A.P."/>
            <person name="Shinohara A."/>
            <person name="Yoshida Y."/>
            <person name="Fujiwara M."/>
            <person name="Mori M."/>
            <person name="Tomita M."/>
            <person name="Arakawa K."/>
        </authorList>
    </citation>
    <scope>NUCLEOTIDE SEQUENCE [LARGE SCALE GENOMIC DNA]</scope>
</reference>
<comment type="caution">
    <text evidence="2">The sequence shown here is derived from an EMBL/GenBank/DDBJ whole genome shotgun (WGS) entry which is preliminary data.</text>
</comment>
<proteinExistence type="predicted"/>
<sequence length="74" mass="8514">NIHSASLIHWSRCCLQTYREINFLPSDFEQSRTNGSPKVPSRDYTAGGPMKTSQPRSNNFRWVTKDTSAIELPW</sequence>
<evidence type="ECO:0000313" key="3">
    <source>
        <dbReference type="Proteomes" id="UP000499080"/>
    </source>
</evidence>
<dbReference type="AlphaFoldDB" id="A0A4Y2JS70"/>